<dbReference type="Proteomes" id="UP000256429">
    <property type="component" value="Unassembled WGS sequence"/>
</dbReference>
<protein>
    <recommendedName>
        <fullName evidence="4">Cytochrome c domain-containing protein</fullName>
    </recommendedName>
</protein>
<evidence type="ECO:0000313" key="2">
    <source>
        <dbReference type="EMBL" id="REE82289.1"/>
    </source>
</evidence>
<reference evidence="2 3" key="1">
    <citation type="submission" date="2018-08" db="EMBL/GenBank/DDBJ databases">
        <title>Genomic Encyclopedia of Type Strains, Phase III (KMG-III): the genomes of soil and plant-associated and newly described type strains.</title>
        <authorList>
            <person name="Whitman W."/>
        </authorList>
    </citation>
    <scope>NUCLEOTIDE SEQUENCE [LARGE SCALE GENOMIC DNA]</scope>
    <source>
        <strain evidence="2 3">325-5</strain>
    </source>
</reference>
<evidence type="ECO:0008006" key="4">
    <source>
        <dbReference type="Google" id="ProtNLM"/>
    </source>
</evidence>
<feature type="signal peptide" evidence="1">
    <location>
        <begin position="1"/>
        <end position="22"/>
    </location>
</feature>
<sequence>MKKLLQIVLISSLSLLCFSCYYDEIPEGLDTVITDDDVPEIPDTQVVSFSTEIQPILNQCTGCHAANINPDLREGNSYNALVPTYVTADDADNSRFYKYLPGKGHHDVGITLSVDEIALIKAWINQGAKDN</sequence>
<keyword evidence="3" id="KW-1185">Reference proteome</keyword>
<evidence type="ECO:0000256" key="1">
    <source>
        <dbReference type="SAM" id="SignalP"/>
    </source>
</evidence>
<dbReference type="AlphaFoldDB" id="A0A3D9RQT7"/>
<keyword evidence="1" id="KW-0732">Signal</keyword>
<proteinExistence type="predicted"/>
<comment type="caution">
    <text evidence="2">The sequence shown here is derived from an EMBL/GenBank/DDBJ whole genome shotgun (WGS) entry which is preliminary data.</text>
</comment>
<feature type="chain" id="PRO_5017704957" description="Cytochrome c domain-containing protein" evidence="1">
    <location>
        <begin position="23"/>
        <end position="131"/>
    </location>
</feature>
<organism evidence="2 3">
    <name type="scientific">Lutibacter oceani</name>
    <dbReference type="NCBI Taxonomy" id="1853311"/>
    <lineage>
        <taxon>Bacteria</taxon>
        <taxon>Pseudomonadati</taxon>
        <taxon>Bacteroidota</taxon>
        <taxon>Flavobacteriia</taxon>
        <taxon>Flavobacteriales</taxon>
        <taxon>Flavobacteriaceae</taxon>
        <taxon>Lutibacter</taxon>
    </lineage>
</organism>
<dbReference type="OrthoDB" id="1384247at2"/>
<dbReference type="RefSeq" id="WP_115880322.1">
    <property type="nucleotide sequence ID" value="NZ_QTTQ01000010.1"/>
</dbReference>
<evidence type="ECO:0000313" key="3">
    <source>
        <dbReference type="Proteomes" id="UP000256429"/>
    </source>
</evidence>
<accession>A0A3D9RQT7</accession>
<gene>
    <name evidence="2" type="ORF">BX611_1836</name>
</gene>
<dbReference type="EMBL" id="QTTQ01000010">
    <property type="protein sequence ID" value="REE82289.1"/>
    <property type="molecule type" value="Genomic_DNA"/>
</dbReference>
<name>A0A3D9RQT7_9FLAO</name>